<keyword evidence="3" id="KW-0234">DNA repair</keyword>
<dbReference type="AlphaFoldDB" id="S2WJR2"/>
<dbReference type="HOGENOM" id="CLU_1077135_0_0_11"/>
<keyword evidence="2" id="KW-0547">Nucleotide-binding</keyword>
<dbReference type="Gene3D" id="3.90.320.10">
    <property type="match status" value="1"/>
</dbReference>
<organism evidence="5 6">
    <name type="scientific">Propionimicrobium lymphophilum ACS-093-V-SCH5</name>
    <dbReference type="NCBI Taxonomy" id="883161"/>
    <lineage>
        <taxon>Bacteria</taxon>
        <taxon>Bacillati</taxon>
        <taxon>Actinomycetota</taxon>
        <taxon>Actinomycetes</taxon>
        <taxon>Propionibacteriales</taxon>
        <taxon>Propionibacteriaceae</taxon>
        <taxon>Propionimicrobium</taxon>
    </lineage>
</organism>
<reference evidence="5 6" key="1">
    <citation type="submission" date="2013-04" db="EMBL/GenBank/DDBJ databases">
        <title>The Genome Sequence of Propionimicrobium lymphophilum ACS-093-V-SCH5.</title>
        <authorList>
            <consortium name="The Broad Institute Genomics Platform"/>
            <person name="Earl A."/>
            <person name="Ward D."/>
            <person name="Feldgarden M."/>
            <person name="Gevers D."/>
            <person name="Saerens B."/>
            <person name="Vaneechoutte M."/>
            <person name="Walker B."/>
            <person name="Young S."/>
            <person name="Zeng Q."/>
            <person name="Gargeya S."/>
            <person name="Fitzgerald M."/>
            <person name="Haas B."/>
            <person name="Abouelleil A."/>
            <person name="Allen A.W."/>
            <person name="Alvarado L."/>
            <person name="Arachchi H.M."/>
            <person name="Berlin A.M."/>
            <person name="Chapman S.B."/>
            <person name="Gainer-Dewar J."/>
            <person name="Goldberg J."/>
            <person name="Griggs A."/>
            <person name="Gujja S."/>
            <person name="Hansen M."/>
            <person name="Howarth C."/>
            <person name="Imamovic A."/>
            <person name="Ireland A."/>
            <person name="Larimer J."/>
            <person name="McCowan C."/>
            <person name="Murphy C."/>
            <person name="Pearson M."/>
            <person name="Poon T.W."/>
            <person name="Priest M."/>
            <person name="Roberts A."/>
            <person name="Saif S."/>
            <person name="Shea T."/>
            <person name="Sisk P."/>
            <person name="Sykes S."/>
            <person name="Wortman J."/>
            <person name="Nusbaum C."/>
            <person name="Birren B."/>
        </authorList>
    </citation>
    <scope>NUCLEOTIDE SEQUENCE [LARGE SCALE GENOMIC DNA]</scope>
    <source>
        <strain evidence="5 6">ACS-093-V-SCH5</strain>
    </source>
</reference>
<dbReference type="GO" id="GO:0006281">
    <property type="term" value="P:DNA repair"/>
    <property type="evidence" value="ECO:0007669"/>
    <property type="project" value="UniProtKB-KW"/>
</dbReference>
<evidence type="ECO:0000256" key="3">
    <source>
        <dbReference type="ARBA" id="ARBA00023204"/>
    </source>
</evidence>
<proteinExistence type="predicted"/>
<protein>
    <recommendedName>
        <fullName evidence="4">PD-(D/E)XK endonuclease-like domain-containing protein</fullName>
    </recommendedName>
</protein>
<gene>
    <name evidence="5" type="ORF">HMPREF9306_01200</name>
</gene>
<feature type="domain" description="PD-(D/E)XK endonuclease-like" evidence="4">
    <location>
        <begin position="16"/>
        <end position="253"/>
    </location>
</feature>
<evidence type="ECO:0000259" key="4">
    <source>
        <dbReference type="Pfam" id="PF12705"/>
    </source>
</evidence>
<dbReference type="PROSITE" id="PS51257">
    <property type="entry name" value="PROKAR_LIPOPROTEIN"/>
    <property type="match status" value="1"/>
</dbReference>
<keyword evidence="1" id="KW-0227">DNA damage</keyword>
<keyword evidence="2" id="KW-0378">Hydrolase</keyword>
<comment type="caution">
    <text evidence="5">The sequence shown here is derived from an EMBL/GenBank/DDBJ whole genome shotgun (WGS) entry which is preliminary data.</text>
</comment>
<keyword evidence="2" id="KW-0067">ATP-binding</keyword>
<dbReference type="STRING" id="883161.HMPREF9306_01200"/>
<evidence type="ECO:0000313" key="5">
    <source>
        <dbReference type="EMBL" id="EPD32892.1"/>
    </source>
</evidence>
<evidence type="ECO:0000256" key="2">
    <source>
        <dbReference type="ARBA" id="ARBA00022806"/>
    </source>
</evidence>
<evidence type="ECO:0000256" key="1">
    <source>
        <dbReference type="ARBA" id="ARBA00022763"/>
    </source>
</evidence>
<dbReference type="Proteomes" id="UP000014417">
    <property type="component" value="Unassembled WGS sequence"/>
</dbReference>
<sequence length="258" mass="28722">MPDKSVAKGLIGRHGLSPSLFFGLSGCPARWAADRVKQKHSSGSGGANIGFYAHWVLEMFFAGEPHERTEYFFQDCLDAVADRGAERRGLSSFGRFVLRDHIEDACRGIFDIEDPQTVNVVARELRVSGAKIGGAPFCGIVDRLCDRDGLIFVEDYKTSPKIPLFSHEVRSQVQQQLYILALKNLGYEIAGARLLYVRIGRVWKVETSRRSMRDVAARFARAYESLCGWVEDGRFPAVSGKSCHGCRLVEDCPASAHY</sequence>
<evidence type="ECO:0000313" key="6">
    <source>
        <dbReference type="Proteomes" id="UP000014417"/>
    </source>
</evidence>
<dbReference type="InterPro" id="IPR011604">
    <property type="entry name" value="PDDEXK-like_dom_sf"/>
</dbReference>
<keyword evidence="6" id="KW-1185">Reference proteome</keyword>
<name>S2WJR2_9ACTN</name>
<keyword evidence="2" id="KW-0347">Helicase</keyword>
<dbReference type="InterPro" id="IPR038726">
    <property type="entry name" value="PDDEXK_AddAB-type"/>
</dbReference>
<accession>S2WJR2</accession>
<dbReference type="GO" id="GO:0004386">
    <property type="term" value="F:helicase activity"/>
    <property type="evidence" value="ECO:0007669"/>
    <property type="project" value="UniProtKB-KW"/>
</dbReference>
<dbReference type="Pfam" id="PF12705">
    <property type="entry name" value="PDDEXK_1"/>
    <property type="match status" value="1"/>
</dbReference>
<dbReference type="EMBL" id="AGZR01000006">
    <property type="protein sequence ID" value="EPD32892.1"/>
    <property type="molecule type" value="Genomic_DNA"/>
</dbReference>